<evidence type="ECO:0000259" key="3">
    <source>
        <dbReference type="PROSITE" id="PS50405"/>
    </source>
</evidence>
<dbReference type="PROSITE" id="PS50405">
    <property type="entry name" value="GST_CTER"/>
    <property type="match status" value="1"/>
</dbReference>
<dbReference type="Gene3D" id="3.40.30.10">
    <property type="entry name" value="Glutaredoxin"/>
    <property type="match status" value="1"/>
</dbReference>
<dbReference type="Pfam" id="PF00043">
    <property type="entry name" value="GST_C"/>
    <property type="match status" value="1"/>
</dbReference>
<dbReference type="Pfam" id="PF13409">
    <property type="entry name" value="GST_N_2"/>
    <property type="match status" value="1"/>
</dbReference>
<dbReference type="EMBL" id="LZMT01000010">
    <property type="protein sequence ID" value="OBX65404.1"/>
    <property type="molecule type" value="Genomic_DNA"/>
</dbReference>
<dbReference type="AlphaFoldDB" id="A0AA91JA72"/>
<evidence type="ECO:0000256" key="1">
    <source>
        <dbReference type="ARBA" id="ARBA00011738"/>
    </source>
</evidence>
<dbReference type="SFLD" id="SFLDS00019">
    <property type="entry name" value="Glutathione_Transferase_(cytos"/>
    <property type="match status" value="1"/>
</dbReference>
<dbReference type="PROSITE" id="PS50404">
    <property type="entry name" value="GST_NTER"/>
    <property type="match status" value="1"/>
</dbReference>
<dbReference type="PANTHER" id="PTHR43969">
    <property type="entry name" value="GLUTATHIONE S TRANSFERASE D10, ISOFORM A-RELATED"/>
    <property type="match status" value="1"/>
</dbReference>
<dbReference type="PANTHER" id="PTHR43969:SF9">
    <property type="entry name" value="GLUTATHIONE S TRANSFERASE D10, ISOFORM A-RELATED"/>
    <property type="match status" value="1"/>
</dbReference>
<reference evidence="4" key="1">
    <citation type="submission" date="2016-06" db="EMBL/GenBank/DDBJ databases">
        <title>Draft genome of Moraxella osloensis CCUG 67237.</title>
        <authorList>
            <person name="Salva-Serra F."/>
            <person name="Engstrom-Jakobsson H."/>
            <person name="Thorell K."/>
            <person name="Gonzales-Siles L."/>
            <person name="Karlsson R."/>
            <person name="Boulund F."/>
            <person name="Engstrand L."/>
            <person name="Kristiansson E."/>
            <person name="Moore E."/>
        </authorList>
    </citation>
    <scope>NUCLEOTIDE SEQUENCE [LARGE SCALE GENOMIC DNA]</scope>
    <source>
        <strain evidence="4">CCUG 67237</strain>
    </source>
</reference>
<dbReference type="InterPro" id="IPR010987">
    <property type="entry name" value="Glutathione-S-Trfase_C-like"/>
</dbReference>
<dbReference type="InterPro" id="IPR036282">
    <property type="entry name" value="Glutathione-S-Trfase_C_sf"/>
</dbReference>
<comment type="subunit">
    <text evidence="1">Homodimer.</text>
</comment>
<dbReference type="InterPro" id="IPR004045">
    <property type="entry name" value="Glutathione_S-Trfase_N"/>
</dbReference>
<dbReference type="Gene3D" id="1.20.1050.10">
    <property type="match status" value="1"/>
</dbReference>
<feature type="domain" description="GST C-terminal" evidence="3">
    <location>
        <begin position="95"/>
        <end position="213"/>
    </location>
</feature>
<feature type="domain" description="GST N-terminal" evidence="2">
    <location>
        <begin position="1"/>
        <end position="88"/>
    </location>
</feature>
<evidence type="ECO:0000313" key="4">
    <source>
        <dbReference type="EMBL" id="OBX65404.1"/>
    </source>
</evidence>
<proteinExistence type="predicted"/>
<dbReference type="GO" id="GO:0006749">
    <property type="term" value="P:glutathione metabolic process"/>
    <property type="evidence" value="ECO:0007669"/>
    <property type="project" value="TreeGrafter"/>
</dbReference>
<dbReference type="SFLD" id="SFLDG00358">
    <property type="entry name" value="Main_(cytGST)"/>
    <property type="match status" value="1"/>
</dbReference>
<dbReference type="GO" id="GO:0004364">
    <property type="term" value="F:glutathione transferase activity"/>
    <property type="evidence" value="ECO:0007669"/>
    <property type="project" value="TreeGrafter"/>
</dbReference>
<dbReference type="InterPro" id="IPR004046">
    <property type="entry name" value="GST_C"/>
</dbReference>
<dbReference type="InterPro" id="IPR036249">
    <property type="entry name" value="Thioredoxin-like_sf"/>
</dbReference>
<dbReference type="SUPFAM" id="SSF47616">
    <property type="entry name" value="GST C-terminal domain-like"/>
    <property type="match status" value="1"/>
</dbReference>
<evidence type="ECO:0000259" key="2">
    <source>
        <dbReference type="PROSITE" id="PS50404"/>
    </source>
</evidence>
<dbReference type="InterPro" id="IPR040079">
    <property type="entry name" value="Glutathione_S-Trfase"/>
</dbReference>
<protein>
    <submittedName>
        <fullName evidence="4">Glutathione S-transferase</fullName>
    </submittedName>
</protein>
<accession>A0AA91JA72</accession>
<sequence length="213" mass="23865">MMKLYTMNAPPNPRKVDLLLKVKELDINDIHNLQVINVDIGKNEQNSPDFLAVNPLGLLPVLVLDDGTVLNDSHAICEYLDIRLAGNGKQVMGSDPIQRAKITAMSRNAEFHVLYNMMLAFQHGHPSRASVGNQVPGMAEESINRVKKALPYFDKLLSSHKYLLGDRLTFADIVLYVGLDFGRVMKFNPKDASVVGDHVARFYAQMNERFGKK</sequence>
<organism evidence="4">
    <name type="scientific">Faucicola osloensis</name>
    <name type="common">Moraxella osloensis</name>
    <dbReference type="NCBI Taxonomy" id="34062"/>
    <lineage>
        <taxon>Bacteria</taxon>
        <taxon>Pseudomonadati</taxon>
        <taxon>Pseudomonadota</taxon>
        <taxon>Gammaproteobacteria</taxon>
        <taxon>Moraxellales</taxon>
        <taxon>Moraxellaceae</taxon>
        <taxon>Faucicola</taxon>
    </lineage>
</organism>
<dbReference type="SUPFAM" id="SSF52833">
    <property type="entry name" value="Thioredoxin-like"/>
    <property type="match status" value="1"/>
</dbReference>
<name>A0AA91JA72_FAUOS</name>
<comment type="caution">
    <text evidence="4">The sequence shown here is derived from an EMBL/GenBank/DDBJ whole genome shotgun (WGS) entry which is preliminary data.</text>
</comment>
<gene>
    <name evidence="4" type="ORF">A9299_08975</name>
</gene>